<dbReference type="PANTHER" id="PTHR18460">
    <property type="entry name" value="TEL2 INTERACTING PROTEIN 1 TTI1 FAMILY MEMBER"/>
    <property type="match status" value="1"/>
</dbReference>
<dbReference type="EMBL" id="JADFTT010000049">
    <property type="protein sequence ID" value="KAG5770852.1"/>
    <property type="molecule type" value="Genomic_DNA"/>
</dbReference>
<dbReference type="PIRSF" id="PIRSF005250">
    <property type="entry name" value="UCP005250"/>
    <property type="match status" value="1"/>
</dbReference>
<evidence type="ECO:0000259" key="2">
    <source>
        <dbReference type="Pfam" id="PF24173"/>
    </source>
</evidence>
<comment type="caution">
    <text evidence="4">The sequence shown here is derived from an EMBL/GenBank/DDBJ whole genome shotgun (WGS) entry which is preliminary data.</text>
</comment>
<feature type="compositionally biased region" description="Basic and acidic residues" evidence="1">
    <location>
        <begin position="794"/>
        <end position="811"/>
    </location>
</feature>
<dbReference type="SUPFAM" id="SSF48371">
    <property type="entry name" value="ARM repeat"/>
    <property type="match status" value="1"/>
</dbReference>
<feature type="region of interest" description="Disordered" evidence="1">
    <location>
        <begin position="1"/>
        <end position="23"/>
    </location>
</feature>
<dbReference type="InterPro" id="IPR049362">
    <property type="entry name" value="TTI1_rpt"/>
</dbReference>
<dbReference type="Pfam" id="PF21547">
    <property type="entry name" value="TTI1"/>
    <property type="match status" value="1"/>
</dbReference>
<dbReference type="InterPro" id="IPR057566">
    <property type="entry name" value="TPR_TTI1_N"/>
</dbReference>
<keyword evidence="5" id="KW-1185">Reference proteome</keyword>
<dbReference type="OrthoDB" id="49511at2759"/>
<dbReference type="PANTHER" id="PTHR18460:SF3">
    <property type="entry name" value="TELO2-INTERACTING PROTEIN 1 HOMOLOG"/>
    <property type="match status" value="1"/>
</dbReference>
<dbReference type="Gene3D" id="1.25.10.10">
    <property type="entry name" value="Leucine-rich Repeat Variant"/>
    <property type="match status" value="2"/>
</dbReference>
<evidence type="ECO:0000256" key="1">
    <source>
        <dbReference type="SAM" id="MobiDB-lite"/>
    </source>
</evidence>
<dbReference type="Pfam" id="PF24173">
    <property type="entry name" value="TPR_TTI1_N"/>
    <property type="match status" value="1"/>
</dbReference>
<dbReference type="InterPro" id="IPR016024">
    <property type="entry name" value="ARM-type_fold"/>
</dbReference>
<feature type="region of interest" description="Disordered" evidence="1">
    <location>
        <begin position="757"/>
        <end position="830"/>
    </location>
</feature>
<evidence type="ECO:0000259" key="3">
    <source>
        <dbReference type="Pfam" id="PF24181"/>
    </source>
</evidence>
<evidence type="ECO:0008006" key="6">
    <source>
        <dbReference type="Google" id="ProtNLM"/>
    </source>
</evidence>
<dbReference type="InterPro" id="IPR052587">
    <property type="entry name" value="TELO2-interacting_protein_1"/>
</dbReference>
<dbReference type="Proteomes" id="UP000750502">
    <property type="component" value="Unassembled WGS sequence"/>
</dbReference>
<feature type="domain" description="TTI1 N-terminal TPR" evidence="2">
    <location>
        <begin position="34"/>
        <end position="366"/>
    </location>
</feature>
<gene>
    <name evidence="4" type="ORF">H9Q72_002415</name>
</gene>
<organism evidence="4 5">
    <name type="scientific">Fusarium xylarioides</name>
    <dbReference type="NCBI Taxonomy" id="221167"/>
    <lineage>
        <taxon>Eukaryota</taxon>
        <taxon>Fungi</taxon>
        <taxon>Dikarya</taxon>
        <taxon>Ascomycota</taxon>
        <taxon>Pezizomycotina</taxon>
        <taxon>Sordariomycetes</taxon>
        <taxon>Hypocreomycetidae</taxon>
        <taxon>Hypocreales</taxon>
        <taxon>Nectriaceae</taxon>
        <taxon>Fusarium</taxon>
        <taxon>Fusarium fujikuroi species complex</taxon>
    </lineage>
</organism>
<dbReference type="Pfam" id="PF24181">
    <property type="entry name" value="TPR_TTI1_C"/>
    <property type="match status" value="1"/>
</dbReference>
<protein>
    <recommendedName>
        <fullName evidence="6">HEAT repeat protein</fullName>
    </recommendedName>
</protein>
<name>A0A9P7HZR5_9HYPO</name>
<dbReference type="GO" id="GO:0005737">
    <property type="term" value="C:cytoplasm"/>
    <property type="evidence" value="ECO:0007669"/>
    <property type="project" value="TreeGrafter"/>
</dbReference>
<feature type="domain" description="TTI1 C-terminal TPR" evidence="3">
    <location>
        <begin position="754"/>
        <end position="924"/>
    </location>
</feature>
<reference evidence="4" key="2">
    <citation type="submission" date="2020-10" db="EMBL/GenBank/DDBJ databases">
        <authorList>
            <person name="Peck L.D."/>
            <person name="Nowell R.W."/>
            <person name="Flood J."/>
            <person name="Ryan M.J."/>
            <person name="Barraclough T.G."/>
        </authorList>
    </citation>
    <scope>NUCLEOTIDE SEQUENCE</scope>
    <source>
        <strain evidence="4">IMI 127659i</strain>
    </source>
</reference>
<accession>A0A9P7HZR5</accession>
<dbReference type="InterPro" id="IPR016441">
    <property type="entry name" value="Tti1"/>
</dbReference>
<dbReference type="AlphaFoldDB" id="A0A9P7HZR5"/>
<dbReference type="InterPro" id="IPR011989">
    <property type="entry name" value="ARM-like"/>
</dbReference>
<evidence type="ECO:0000313" key="4">
    <source>
        <dbReference type="EMBL" id="KAG5770852.1"/>
    </source>
</evidence>
<sequence>MQYPTAPTYSHKQKLFASSTMESPASSKERTEFFQRLKPCCVRISQLAIREADGPASSRELGEQTGRLLELLNEQISRNPLVLDEKLSEYVFFPLHHIFRQMDQYPMPLIENCIKTLTILIAHGWKTKLSAELVRQILSLLTFIIDGTPGSTPARPVAEETVLEAFRGLTALFNTAGLSTAASSGLSEAESIPALGHGVTIMLNGVVDGATPQIQQEALRALQAVYYTVKEPAALASFLPGTVSLLAKVTSSPNRYKSTVLAKCLETVSLVLTSVLSDLRTRSISTKPETDQEGDEDNKILSPAWLKASTMQVKKALSTIMKLRSHESADVRNALNKLCVTILDECHNTLSNCANMLVETAMMLGETENKMSLTQTSLQDLVNIYPELGEIVKTTTYNWMSSLSRLMQSADEDVKRDAIRNVLKGLELIKDLQIQSSTLDESMSIMLRDSVISLMQASRTSEIKENMDVRLIDSGEASAEQRDVQYQPVLLPSESQKNIRHEMASLIAFLGSSSQQARFAGAMLEQVQDSDNSASQVATFWLCFELIKASHRSSAEAEMFLNLSSVTDPAQDIDTIFNELYTTSVQILDRHTDVESADWRLEALALEATAYTAQRAGESFRPELIDVLFPIATFLGSNNPNLQKHAIVTLNSIAASCGYANVSELMIQNVDYMVNSVSLRLNSLDISPASINVLTMMVRLAGPRLVPYLDDVIESIFGALDNFHGYPVFVENLFVVLKEVVSQGVRSDMLLLEHQASSKPAHRKVHKKEPGLSELLDTLEKRRQRAALDEMETEEVKGHPKIPWKEEKNENDNNEAADPPPEPEKPPNSPTYQLLLRVANLTQHYLTSPTPTLRRSLLELLTTASTALAPDEDAFLPLVNAIWPVVIDRLHDPKAYIVVEACRALAGLCVAAGDFLSSRFKTDWAEWLRDWCRKVKQQASASPSWARPHGEAGTTWGEESDDNRVLIPLRNCDSLSGKPLTQIVAPSSGSLGKFASPARVWEGTVELLTALVSHVQVDEEMFDDILDLLSDVLERNVAVREALEAVNGDAVWLSRYERGNVEWLPTPKMDGVEFTPMAISR</sequence>
<proteinExistence type="predicted"/>
<reference evidence="4" key="1">
    <citation type="journal article" date="2020" name="bioRxiv">
        <title>Historical genomics reveals the evolutionary mechanisms behind multiple outbreaks of the host-specific coffee wilt pathogen Fusarium xylarioides.</title>
        <authorList>
            <person name="Peck D."/>
            <person name="Nowell R.W."/>
            <person name="Flood J."/>
            <person name="Ryan M.J."/>
            <person name="Barraclough T.G."/>
        </authorList>
    </citation>
    <scope>NUCLEOTIDE SEQUENCE</scope>
    <source>
        <strain evidence="4">IMI 127659i</strain>
    </source>
</reference>
<dbReference type="InterPro" id="IPR057567">
    <property type="entry name" value="TPR_TTI1_C"/>
</dbReference>
<evidence type="ECO:0000313" key="5">
    <source>
        <dbReference type="Proteomes" id="UP000750502"/>
    </source>
</evidence>